<organism evidence="3 4">
    <name type="scientific">Cryptococcus neoformans Tu259-1</name>
    <dbReference type="NCBI Taxonomy" id="1230072"/>
    <lineage>
        <taxon>Eukaryota</taxon>
        <taxon>Fungi</taxon>
        <taxon>Dikarya</taxon>
        <taxon>Basidiomycota</taxon>
        <taxon>Agaricomycotina</taxon>
        <taxon>Tremellomycetes</taxon>
        <taxon>Tremellales</taxon>
        <taxon>Cryptococcaceae</taxon>
        <taxon>Cryptococcus</taxon>
        <taxon>Cryptococcus neoformans species complex</taxon>
    </lineage>
</organism>
<protein>
    <recommendedName>
        <fullName evidence="5">SWI5-dependent HO expression protein 3</fullName>
    </recommendedName>
</protein>
<dbReference type="AlphaFoldDB" id="A0A854QAX1"/>
<evidence type="ECO:0000256" key="1">
    <source>
        <dbReference type="SAM" id="Coils"/>
    </source>
</evidence>
<feature type="compositionally biased region" description="Low complexity" evidence="2">
    <location>
        <begin position="267"/>
        <end position="285"/>
    </location>
</feature>
<name>A0A854QAX1_CRYNE</name>
<feature type="compositionally biased region" description="Polar residues" evidence="2">
    <location>
        <begin position="68"/>
        <end position="88"/>
    </location>
</feature>
<proteinExistence type="predicted"/>
<sequence length="566" mass="62300">MAQTPSRIPLPANKTIPKSLSNLTLSDLQSPSRTSSAHDRSSPITPIGVGGRRLSLINGHGSGHPHNYPTSSVNGRTSRSSKSESINENIAVHSDDPVILRTQITSLKTALGSAKKKLSEIENSRSDSPVLPDIPFVTPLKVSLIEEAGENGRTSPLDYEPPTNGSRPPSRGLPYSKGSYDLRCRASIPKSDGRSRIPQAVVSQATALHPTPSISSPCQSSAPSPSHSSTLNPDSSFRSPSFPPSSPQSFGEWPSPSTQPLAHEAYSPSPGSVGSGRKVSGSAASTRVIDSLQTELLSVKSHLERVKAEVRAGQRRVEQLTRQKEGLQETKERMRVENDSLNNVIARKERLLQEILERARAAETSLKDLQQTSKSLDQATKKKVQEMTQQMNDARMEKTKAERECVSLRDGLKSLRDVWAREVKALKEVIRRKEEEDKKEVEEARNKYIALAELIEAQSAERASTQELINKAFSNYKALHDHFETETSSLRALAKELEDIVDKQAKENVSALQQVAKLAGELQRLRRLMREMPSDELDKAVTVGNKVNDRSDETNKEDLQADEVNI</sequence>
<keyword evidence="1" id="KW-0175">Coiled coil</keyword>
<evidence type="ECO:0000313" key="4">
    <source>
        <dbReference type="Proteomes" id="UP000199727"/>
    </source>
</evidence>
<feature type="region of interest" description="Disordered" evidence="2">
    <location>
        <begin position="1"/>
        <end position="89"/>
    </location>
</feature>
<feature type="coiled-coil region" evidence="1">
    <location>
        <begin position="289"/>
        <end position="461"/>
    </location>
</feature>
<evidence type="ECO:0000313" key="3">
    <source>
        <dbReference type="EMBL" id="OXG11486.1"/>
    </source>
</evidence>
<feature type="coiled-coil region" evidence="1">
    <location>
        <begin position="494"/>
        <end position="528"/>
    </location>
</feature>
<feature type="region of interest" description="Disordered" evidence="2">
    <location>
        <begin position="148"/>
        <end position="286"/>
    </location>
</feature>
<feature type="compositionally biased region" description="Basic and acidic residues" evidence="2">
    <location>
        <begin position="547"/>
        <end position="559"/>
    </location>
</feature>
<feature type="region of interest" description="Disordered" evidence="2">
    <location>
        <begin position="536"/>
        <end position="566"/>
    </location>
</feature>
<dbReference type="PANTHER" id="PTHR18937">
    <property type="entry name" value="STRUCTURAL MAINTENANCE OF CHROMOSOMES SMC FAMILY MEMBER"/>
    <property type="match status" value="1"/>
</dbReference>
<dbReference type="OrthoDB" id="6088208at2759"/>
<evidence type="ECO:0000256" key="2">
    <source>
        <dbReference type="SAM" id="MobiDB-lite"/>
    </source>
</evidence>
<dbReference type="Proteomes" id="UP000199727">
    <property type="component" value="Unassembled WGS sequence"/>
</dbReference>
<evidence type="ECO:0008006" key="5">
    <source>
        <dbReference type="Google" id="ProtNLM"/>
    </source>
</evidence>
<reference evidence="3 4" key="1">
    <citation type="submission" date="2017-06" db="EMBL/GenBank/DDBJ databases">
        <title>Global population genomics of the pathogenic fungus Cryptococcus neoformans var. grubii.</title>
        <authorList>
            <person name="Cuomo C."/>
            <person name="Litvintseva A."/>
            <person name="Chen Y."/>
            <person name="Young S."/>
            <person name="Zeng Q."/>
            <person name="Chapman S."/>
            <person name="Gujja S."/>
            <person name="Saif S."/>
            <person name="Birren B."/>
        </authorList>
    </citation>
    <scope>NUCLEOTIDE SEQUENCE [LARGE SCALE GENOMIC DNA]</scope>
    <source>
        <strain evidence="3 4">Tu259-1</strain>
    </source>
</reference>
<comment type="caution">
    <text evidence="3">The sequence shown here is derived from an EMBL/GenBank/DDBJ whole genome shotgun (WGS) entry which is preliminary data.</text>
</comment>
<feature type="compositionally biased region" description="Low complexity" evidence="2">
    <location>
        <begin position="210"/>
        <end position="240"/>
    </location>
</feature>
<gene>
    <name evidence="3" type="ORF">C361_06591</name>
</gene>
<dbReference type="EMBL" id="AMKT01000098">
    <property type="protein sequence ID" value="OXG11486.1"/>
    <property type="molecule type" value="Genomic_DNA"/>
</dbReference>
<accession>A0A854QAX1</accession>
<feature type="compositionally biased region" description="Polar residues" evidence="2">
    <location>
        <begin position="16"/>
        <end position="35"/>
    </location>
</feature>